<dbReference type="GO" id="GO:0016705">
    <property type="term" value="F:oxidoreductase activity, acting on paired donors, with incorporation or reduction of molecular oxygen"/>
    <property type="evidence" value="ECO:0007669"/>
    <property type="project" value="InterPro"/>
</dbReference>
<dbReference type="OrthoDB" id="3945418at2759"/>
<evidence type="ECO:0000256" key="2">
    <source>
        <dbReference type="ARBA" id="ARBA00010617"/>
    </source>
</evidence>
<evidence type="ECO:0000256" key="6">
    <source>
        <dbReference type="PIRSR" id="PIRSR602401-1"/>
    </source>
</evidence>
<dbReference type="InterPro" id="IPR050121">
    <property type="entry name" value="Cytochrome_P450_monoxygenase"/>
</dbReference>
<dbReference type="AlphaFoldDB" id="A0A4Z1EWV4"/>
<evidence type="ECO:0000313" key="10">
    <source>
        <dbReference type="Proteomes" id="UP000297777"/>
    </source>
</evidence>
<proteinExistence type="inferred from homology"/>
<evidence type="ECO:0000256" key="7">
    <source>
        <dbReference type="RuleBase" id="RU000461"/>
    </source>
</evidence>
<accession>A0A4Z1EWV4</accession>
<dbReference type="PRINTS" id="PR00385">
    <property type="entry name" value="P450"/>
</dbReference>
<gene>
    <name evidence="9" type="ORF">BTUL_0033g00180</name>
</gene>
<feature type="binding site" description="axial binding residue" evidence="6">
    <location>
        <position position="448"/>
    </location>
    <ligand>
        <name>heme</name>
        <dbReference type="ChEBI" id="CHEBI:30413"/>
    </ligand>
    <ligandPart>
        <name>Fe</name>
        <dbReference type="ChEBI" id="CHEBI:18248"/>
    </ligandPart>
</feature>
<dbReference type="CDD" id="cd11062">
    <property type="entry name" value="CYP58-like"/>
    <property type="match status" value="1"/>
</dbReference>
<keyword evidence="3 6" id="KW-0479">Metal-binding</keyword>
<keyword evidence="10" id="KW-1185">Reference proteome</keyword>
<evidence type="ECO:0000256" key="5">
    <source>
        <dbReference type="ARBA" id="ARBA00023026"/>
    </source>
</evidence>
<organism evidence="9 10">
    <name type="scientific">Botrytis tulipae</name>
    <dbReference type="NCBI Taxonomy" id="87230"/>
    <lineage>
        <taxon>Eukaryota</taxon>
        <taxon>Fungi</taxon>
        <taxon>Dikarya</taxon>
        <taxon>Ascomycota</taxon>
        <taxon>Pezizomycotina</taxon>
        <taxon>Leotiomycetes</taxon>
        <taxon>Helotiales</taxon>
        <taxon>Sclerotiniaceae</taxon>
        <taxon>Botrytis</taxon>
    </lineage>
</organism>
<evidence type="ECO:0000256" key="8">
    <source>
        <dbReference type="SAM" id="Phobius"/>
    </source>
</evidence>
<sequence length="507" mass="57161">MDTTKDSRSTYLISSQILLPLQIIAIGVVFTSLCGAFQRLYFHPLSKIPGPRLAAATSWYEFYYNAIRDGVYTRSFEKMHTDYNSAVIRIAPNHVHVNDPDFFSKMFNNRTIYRKDPGFYKQISVSESILSILDPHEHRLRRQKVNSLFSIKAADSMAPDILAIAQKVANIMMKRGEEKRHIDMHRLCRSISSEVLFKILFDEPQDLLDSQEEHPDLLIMKAFPAVGWLATNLPESLAQKTVPGFKNIRDKCGKWATMAVARQNSREITKNDTSSNTVFDLLLAPTPEEPRSEFSIPDLVDEAFLFVFAGTDTTGSTIANALYYILSSASVSSNLLGELTSHGITSHETFDCNLVQRLPYLTAVVKESMRVHPMVPGTLPRIVPDGGVVVDGHFIPAGTSISQTNLSLHHNASIFPSPEKFDPERWLGDEKKVLEKHFAPFSKGSRSCLGMNLANEEIYIVVALFFSRFEMELYETDARSMEWADRGNAVNKSSVKVLVKRDRWADN</sequence>
<protein>
    <recommendedName>
        <fullName evidence="11">Cytochrome P450</fullName>
    </recommendedName>
</protein>
<keyword evidence="8" id="KW-0472">Membrane</keyword>
<evidence type="ECO:0000256" key="1">
    <source>
        <dbReference type="ARBA" id="ARBA00001971"/>
    </source>
</evidence>
<dbReference type="PRINTS" id="PR00463">
    <property type="entry name" value="EP450I"/>
</dbReference>
<keyword evidence="7" id="KW-0503">Monooxygenase</keyword>
<comment type="cofactor">
    <cofactor evidence="1 6">
        <name>heme</name>
        <dbReference type="ChEBI" id="CHEBI:30413"/>
    </cofactor>
</comment>
<dbReference type="GO" id="GO:0020037">
    <property type="term" value="F:heme binding"/>
    <property type="evidence" value="ECO:0007669"/>
    <property type="project" value="InterPro"/>
</dbReference>
<dbReference type="InterPro" id="IPR001128">
    <property type="entry name" value="Cyt_P450"/>
</dbReference>
<keyword evidence="5" id="KW-0843">Virulence</keyword>
<evidence type="ECO:0000256" key="3">
    <source>
        <dbReference type="ARBA" id="ARBA00022723"/>
    </source>
</evidence>
<comment type="caution">
    <text evidence="9">The sequence shown here is derived from an EMBL/GenBank/DDBJ whole genome shotgun (WGS) entry which is preliminary data.</text>
</comment>
<reference evidence="9 10" key="1">
    <citation type="submission" date="2017-12" db="EMBL/GenBank/DDBJ databases">
        <title>Comparative genomics of Botrytis spp.</title>
        <authorList>
            <person name="Valero-Jimenez C.A."/>
            <person name="Tapia P."/>
            <person name="Veloso J."/>
            <person name="Silva-Moreno E."/>
            <person name="Staats M."/>
            <person name="Valdes J.H."/>
            <person name="Van Kan J.A.L."/>
        </authorList>
    </citation>
    <scope>NUCLEOTIDE SEQUENCE [LARGE SCALE GENOMIC DNA]</scope>
    <source>
        <strain evidence="9 10">Bt9001</strain>
    </source>
</reference>
<evidence type="ECO:0000256" key="4">
    <source>
        <dbReference type="ARBA" id="ARBA00023004"/>
    </source>
</evidence>
<keyword evidence="7" id="KW-0560">Oxidoreductase</keyword>
<dbReference type="InterPro" id="IPR002401">
    <property type="entry name" value="Cyt_P450_E_grp-I"/>
</dbReference>
<dbReference type="PROSITE" id="PS00086">
    <property type="entry name" value="CYTOCHROME_P450"/>
    <property type="match status" value="1"/>
</dbReference>
<keyword evidence="8" id="KW-1133">Transmembrane helix</keyword>
<dbReference type="Proteomes" id="UP000297777">
    <property type="component" value="Unassembled WGS sequence"/>
</dbReference>
<comment type="similarity">
    <text evidence="2 7">Belongs to the cytochrome P450 family.</text>
</comment>
<dbReference type="InterPro" id="IPR017972">
    <property type="entry name" value="Cyt_P450_CS"/>
</dbReference>
<keyword evidence="6 7" id="KW-0349">Heme</keyword>
<dbReference type="GO" id="GO:0005506">
    <property type="term" value="F:iron ion binding"/>
    <property type="evidence" value="ECO:0007669"/>
    <property type="project" value="InterPro"/>
</dbReference>
<dbReference type="EMBL" id="PQXH01000033">
    <property type="protein sequence ID" value="TGO15980.1"/>
    <property type="molecule type" value="Genomic_DNA"/>
</dbReference>
<dbReference type="Gene3D" id="1.10.630.10">
    <property type="entry name" value="Cytochrome P450"/>
    <property type="match status" value="1"/>
</dbReference>
<dbReference type="InterPro" id="IPR036396">
    <property type="entry name" value="Cyt_P450_sf"/>
</dbReference>
<evidence type="ECO:0008006" key="11">
    <source>
        <dbReference type="Google" id="ProtNLM"/>
    </source>
</evidence>
<dbReference type="PANTHER" id="PTHR24305">
    <property type="entry name" value="CYTOCHROME P450"/>
    <property type="match status" value="1"/>
</dbReference>
<dbReference type="Pfam" id="PF00067">
    <property type="entry name" value="p450"/>
    <property type="match status" value="1"/>
</dbReference>
<keyword evidence="8" id="KW-0812">Transmembrane</keyword>
<name>A0A4Z1EWV4_9HELO</name>
<dbReference type="PANTHER" id="PTHR24305:SF166">
    <property type="entry name" value="CYTOCHROME P450 12A4, MITOCHONDRIAL-RELATED"/>
    <property type="match status" value="1"/>
</dbReference>
<evidence type="ECO:0000313" key="9">
    <source>
        <dbReference type="EMBL" id="TGO15980.1"/>
    </source>
</evidence>
<dbReference type="SUPFAM" id="SSF48264">
    <property type="entry name" value="Cytochrome P450"/>
    <property type="match status" value="1"/>
</dbReference>
<dbReference type="GO" id="GO:0004497">
    <property type="term" value="F:monooxygenase activity"/>
    <property type="evidence" value="ECO:0007669"/>
    <property type="project" value="UniProtKB-KW"/>
</dbReference>
<feature type="transmembrane region" description="Helical" evidence="8">
    <location>
        <begin position="17"/>
        <end position="37"/>
    </location>
</feature>
<keyword evidence="4 6" id="KW-0408">Iron</keyword>